<feature type="transmembrane region" description="Helical" evidence="12">
    <location>
        <begin position="129"/>
        <end position="150"/>
    </location>
</feature>
<feature type="transmembrane region" description="Helical" evidence="12">
    <location>
        <begin position="54"/>
        <end position="73"/>
    </location>
</feature>
<dbReference type="GO" id="GO:0005343">
    <property type="term" value="F:organic acid:sodium symporter activity"/>
    <property type="evidence" value="ECO:0007669"/>
    <property type="project" value="TreeGrafter"/>
</dbReference>
<dbReference type="PROSITE" id="PS50283">
    <property type="entry name" value="NA_SOLUT_SYMP_3"/>
    <property type="match status" value="1"/>
</dbReference>
<evidence type="ECO:0000256" key="4">
    <source>
        <dbReference type="ARBA" id="ARBA00022475"/>
    </source>
</evidence>
<feature type="transmembrane region" description="Helical" evidence="12">
    <location>
        <begin position="240"/>
        <end position="259"/>
    </location>
</feature>
<evidence type="ECO:0000256" key="11">
    <source>
        <dbReference type="RuleBase" id="RU362091"/>
    </source>
</evidence>
<evidence type="ECO:0000256" key="9">
    <source>
        <dbReference type="ARBA" id="ARBA00023136"/>
    </source>
</evidence>
<dbReference type="GeneTree" id="ENSGT00940000155166"/>
<feature type="transmembrane region" description="Helical" evidence="12">
    <location>
        <begin position="511"/>
        <end position="532"/>
    </location>
</feature>
<evidence type="ECO:0000256" key="7">
    <source>
        <dbReference type="ARBA" id="ARBA00023053"/>
    </source>
</evidence>
<dbReference type="Pfam" id="PF00474">
    <property type="entry name" value="SSF"/>
    <property type="match status" value="1"/>
</dbReference>
<feature type="transmembrane region" description="Helical" evidence="12">
    <location>
        <begin position="430"/>
        <end position="450"/>
    </location>
</feature>
<proteinExistence type="inferred from homology"/>
<keyword evidence="4" id="KW-1003">Cell membrane</keyword>
<feature type="transmembrane region" description="Helical" evidence="12">
    <location>
        <begin position="399"/>
        <end position="423"/>
    </location>
</feature>
<keyword evidence="10" id="KW-0739">Sodium transport</keyword>
<dbReference type="InterPro" id="IPR051163">
    <property type="entry name" value="Sodium:Solute_Symporter_SSF"/>
</dbReference>
<evidence type="ECO:0000313" key="13">
    <source>
        <dbReference type="Ensembl" id="ENSOMYP00000097339.2"/>
    </source>
</evidence>
<evidence type="ECO:0000313" key="14">
    <source>
        <dbReference type="Proteomes" id="UP000694395"/>
    </source>
</evidence>
<evidence type="ECO:0000256" key="6">
    <source>
        <dbReference type="ARBA" id="ARBA00022989"/>
    </source>
</evidence>
<dbReference type="PANTHER" id="PTHR42985:SF10">
    <property type="entry name" value="SODIUM-COUPLED MONOCARBOXYLATE TRANSPORTER 1"/>
    <property type="match status" value="1"/>
</dbReference>
<organism evidence="13 14">
    <name type="scientific">Oncorhynchus mykiss</name>
    <name type="common">Rainbow trout</name>
    <name type="synonym">Salmo gairdneri</name>
    <dbReference type="NCBI Taxonomy" id="8022"/>
    <lineage>
        <taxon>Eukaryota</taxon>
        <taxon>Metazoa</taxon>
        <taxon>Chordata</taxon>
        <taxon>Craniata</taxon>
        <taxon>Vertebrata</taxon>
        <taxon>Euteleostomi</taxon>
        <taxon>Actinopterygii</taxon>
        <taxon>Neopterygii</taxon>
        <taxon>Teleostei</taxon>
        <taxon>Protacanthopterygii</taxon>
        <taxon>Salmoniformes</taxon>
        <taxon>Salmonidae</taxon>
        <taxon>Salmoninae</taxon>
        <taxon>Oncorhynchus</taxon>
    </lineage>
</organism>
<evidence type="ECO:0000256" key="2">
    <source>
        <dbReference type="ARBA" id="ARBA00006434"/>
    </source>
</evidence>
<evidence type="ECO:0000256" key="10">
    <source>
        <dbReference type="ARBA" id="ARBA00023201"/>
    </source>
</evidence>
<reference evidence="13" key="2">
    <citation type="submission" date="2025-08" db="UniProtKB">
        <authorList>
            <consortium name="Ensembl"/>
        </authorList>
    </citation>
    <scope>IDENTIFICATION</scope>
</reference>
<feature type="transmembrane region" description="Helical" evidence="12">
    <location>
        <begin position="280"/>
        <end position="305"/>
    </location>
</feature>
<name>A0A8C7UKH9_ONCMY</name>
<protein>
    <submittedName>
        <fullName evidence="13">Solute carrier family 5 member 8</fullName>
    </submittedName>
</protein>
<evidence type="ECO:0000256" key="5">
    <source>
        <dbReference type="ARBA" id="ARBA00022692"/>
    </source>
</evidence>
<comment type="subcellular location">
    <subcellularLocation>
        <location evidence="1">Cell membrane</location>
        <topology evidence="1">Multi-pass membrane protein</topology>
    </subcellularLocation>
</comment>
<evidence type="ECO:0000256" key="1">
    <source>
        <dbReference type="ARBA" id="ARBA00004651"/>
    </source>
</evidence>
<keyword evidence="3" id="KW-0813">Transport</keyword>
<dbReference type="PANTHER" id="PTHR42985">
    <property type="entry name" value="SODIUM-COUPLED MONOCARBOXYLATE TRANSPORTER"/>
    <property type="match status" value="1"/>
</dbReference>
<feature type="transmembrane region" description="Helical" evidence="12">
    <location>
        <begin position="85"/>
        <end position="108"/>
    </location>
</feature>
<keyword evidence="5 12" id="KW-0812">Transmembrane</keyword>
<dbReference type="InterPro" id="IPR038377">
    <property type="entry name" value="Na/Glc_symporter_sf"/>
</dbReference>
<feature type="transmembrane region" description="Helical" evidence="12">
    <location>
        <begin position="162"/>
        <end position="178"/>
    </location>
</feature>
<keyword evidence="6 12" id="KW-1133">Transmembrane helix</keyword>
<evidence type="ECO:0000256" key="12">
    <source>
        <dbReference type="SAM" id="Phobius"/>
    </source>
</evidence>
<keyword evidence="14" id="KW-1185">Reference proteome</keyword>
<dbReference type="Ensembl" id="ENSOMYT00000105730.2">
    <property type="protein sequence ID" value="ENSOMYP00000097339.2"/>
    <property type="gene ID" value="ENSOMYG00000044255.2"/>
</dbReference>
<keyword evidence="7" id="KW-0915">Sodium</keyword>
<dbReference type="Proteomes" id="UP000694395">
    <property type="component" value="Chromosome 21"/>
</dbReference>
<accession>A0A8C7UKH9</accession>
<dbReference type="AlphaFoldDB" id="A0A8C7UKH9"/>
<reference evidence="13" key="3">
    <citation type="submission" date="2025-09" db="UniProtKB">
        <authorList>
            <consortium name="Ensembl"/>
        </authorList>
    </citation>
    <scope>IDENTIFICATION</scope>
</reference>
<reference evidence="13" key="1">
    <citation type="submission" date="2020-07" db="EMBL/GenBank/DDBJ databases">
        <title>A long reads based de novo assembly of the rainbow trout Arlee double haploid line genome.</title>
        <authorList>
            <person name="Gao G."/>
            <person name="Palti Y."/>
        </authorList>
    </citation>
    <scope>NUCLEOTIDE SEQUENCE [LARGE SCALE GENOMIC DNA]</scope>
</reference>
<comment type="similarity">
    <text evidence="2 11">Belongs to the sodium:solute symporter (SSF) (TC 2.A.21) family.</text>
</comment>
<dbReference type="NCBIfam" id="TIGR00813">
    <property type="entry name" value="sss"/>
    <property type="match status" value="1"/>
</dbReference>
<dbReference type="InterPro" id="IPR001734">
    <property type="entry name" value="Na/solute_symporter"/>
</dbReference>
<feature type="transmembrane region" description="Helical" evidence="12">
    <location>
        <begin position="190"/>
        <end position="209"/>
    </location>
</feature>
<evidence type="ECO:0000256" key="3">
    <source>
        <dbReference type="ARBA" id="ARBA00022448"/>
    </source>
</evidence>
<feature type="transmembrane region" description="Helical" evidence="12">
    <location>
        <begin position="15"/>
        <end position="34"/>
    </location>
</feature>
<dbReference type="GO" id="GO:0015730">
    <property type="term" value="P:propanoate transmembrane transport"/>
    <property type="evidence" value="ECO:0007669"/>
    <property type="project" value="TreeGrafter"/>
</dbReference>
<keyword evidence="9 12" id="KW-0472">Membrane</keyword>
<evidence type="ECO:0000256" key="8">
    <source>
        <dbReference type="ARBA" id="ARBA00023065"/>
    </source>
</evidence>
<sequence length="615" mass="67123">MAFSPVIGSFVAADYAVFALMLLVSAAIGVYYAIVGRGQSSSREFLMGGQSMTAVPVALSLTASFMSAITVLATPAEVYRYGASYGLFSLSYVLVVVVSSEVFLPVFYRLGITSTYEYLEIRFNRATRLLGTVMFIVQTMLYTGIVIYAPALALNQVTGMDLWGAVISTGVVCTFYCAMGGLKAVVWTDVFQVGIMVAGFLSVIIRAVVLQGGVSNILNHAELGGRLNFWDFDASPLRRYTFWTITFGGTFVWTSIYGINQAQVQRYISCKSMTHAKMSLYINLLGLWIIMLCSVFAGLCLYSVYKHCDPWTAGTVSAADQLMPYMVMDILRDYPGLPGLFVAAAYSGTLSTVSSSVNALAAVTIEDLIKPYTHMTEKHLYAIQQKEYVVLHKICCLEAAINIFGIIGGPLLGLFSLGILCPYANATGGLAGLLSGLVMSLWVGIGAQFYPPLPEQSRPLGLTTHGCNFTIAADAFNWTASPTEPSLYTTVLQQNTAERPFLADNWYSLSYLYFSPIGTLTTLAVGLVVSLLSGGMKLNLEPTVTLMKEDTMLFCFYKLFKERVSDLSVSINNLQDVLSLSTTFLYSFSCHPYLGHETSRKAGPHKKQREPIGKQ</sequence>
<dbReference type="GO" id="GO:0005886">
    <property type="term" value="C:plasma membrane"/>
    <property type="evidence" value="ECO:0007669"/>
    <property type="project" value="UniProtKB-SubCell"/>
</dbReference>
<dbReference type="Gene3D" id="1.20.1730.10">
    <property type="entry name" value="Sodium/glucose cotransporter"/>
    <property type="match status" value="1"/>
</dbReference>
<dbReference type="GO" id="GO:0070062">
    <property type="term" value="C:extracellular exosome"/>
    <property type="evidence" value="ECO:0007669"/>
    <property type="project" value="TreeGrafter"/>
</dbReference>
<keyword evidence="8" id="KW-0406">Ion transport</keyword>